<sequence length="189" mass="20449">MSWLNNQSPNSVLLVSLGSGGTLTSEQLTELALGLEMSKQKFIWVVRKPDDLNACGAFFDVGRDNDDPLSYLPEGFVKRTSGVGLMVPSWAPQVPILRNEATGEQKMNATLLAEEIAVAVKPVALTVEAGEKKAVKREEVARVVRLLMESEEGKVMKVKANELKESAAKALKSGGSSFDLLSSVVESWN</sequence>
<keyword evidence="1" id="KW-0328">Glycosyltransferase</keyword>
<evidence type="ECO:0000313" key="2">
    <source>
        <dbReference type="EMBL" id="KAK1389362.1"/>
    </source>
</evidence>
<keyword evidence="3" id="KW-1185">Reference proteome</keyword>
<reference evidence="2" key="2">
    <citation type="submission" date="2023-05" db="EMBL/GenBank/DDBJ databases">
        <authorList>
            <person name="Schelkunov M.I."/>
        </authorList>
    </citation>
    <scope>NUCLEOTIDE SEQUENCE</scope>
    <source>
        <strain evidence="2">Hsosn_3</strain>
        <tissue evidence="2">Leaf</tissue>
    </source>
</reference>
<gene>
    <name evidence="2" type="ORF">POM88_017540</name>
</gene>
<evidence type="ECO:0000256" key="1">
    <source>
        <dbReference type="ARBA" id="ARBA00022676"/>
    </source>
</evidence>
<dbReference type="SUPFAM" id="SSF53756">
    <property type="entry name" value="UDP-Glycosyltransferase/glycogen phosphorylase"/>
    <property type="match status" value="1"/>
</dbReference>
<organism evidence="2 3">
    <name type="scientific">Heracleum sosnowskyi</name>
    <dbReference type="NCBI Taxonomy" id="360622"/>
    <lineage>
        <taxon>Eukaryota</taxon>
        <taxon>Viridiplantae</taxon>
        <taxon>Streptophyta</taxon>
        <taxon>Embryophyta</taxon>
        <taxon>Tracheophyta</taxon>
        <taxon>Spermatophyta</taxon>
        <taxon>Magnoliopsida</taxon>
        <taxon>eudicotyledons</taxon>
        <taxon>Gunneridae</taxon>
        <taxon>Pentapetalae</taxon>
        <taxon>asterids</taxon>
        <taxon>campanulids</taxon>
        <taxon>Apiales</taxon>
        <taxon>Apiaceae</taxon>
        <taxon>Apioideae</taxon>
        <taxon>apioid superclade</taxon>
        <taxon>Tordylieae</taxon>
        <taxon>Tordyliinae</taxon>
        <taxon>Heracleum</taxon>
    </lineage>
</organism>
<dbReference type="Gene3D" id="3.40.50.2000">
    <property type="entry name" value="Glycogen Phosphorylase B"/>
    <property type="match status" value="2"/>
</dbReference>
<proteinExistence type="predicted"/>
<dbReference type="AlphaFoldDB" id="A0AAD8INV0"/>
<dbReference type="Proteomes" id="UP001237642">
    <property type="component" value="Unassembled WGS sequence"/>
</dbReference>
<dbReference type="PANTHER" id="PTHR48046">
    <property type="entry name" value="UDP-GLYCOSYLTRANSFERASE 72E1"/>
    <property type="match status" value="1"/>
</dbReference>
<accession>A0AAD8INV0</accession>
<reference evidence="2" key="1">
    <citation type="submission" date="2023-02" db="EMBL/GenBank/DDBJ databases">
        <title>Genome of toxic invasive species Heracleum sosnowskyi carries increased number of genes despite the absence of recent whole-genome duplications.</title>
        <authorList>
            <person name="Schelkunov M."/>
            <person name="Shtratnikova V."/>
            <person name="Makarenko M."/>
            <person name="Klepikova A."/>
            <person name="Omelchenko D."/>
            <person name="Novikova G."/>
            <person name="Obukhova E."/>
            <person name="Bogdanov V."/>
            <person name="Penin A."/>
            <person name="Logacheva M."/>
        </authorList>
    </citation>
    <scope>NUCLEOTIDE SEQUENCE</scope>
    <source>
        <strain evidence="2">Hsosn_3</strain>
        <tissue evidence="2">Leaf</tissue>
    </source>
</reference>
<comment type="caution">
    <text evidence="2">The sequence shown here is derived from an EMBL/GenBank/DDBJ whole genome shotgun (WGS) entry which is preliminary data.</text>
</comment>
<dbReference type="PANTHER" id="PTHR48046:SF4">
    <property type="entry name" value="GLYCOSYLTRANSFERASE"/>
    <property type="match status" value="1"/>
</dbReference>
<keyword evidence="1" id="KW-0808">Transferase</keyword>
<protein>
    <submittedName>
        <fullName evidence="2">Hydroquinone glucosyltransferase-like protein</fullName>
    </submittedName>
</protein>
<name>A0AAD8INV0_9APIA</name>
<dbReference type="EMBL" id="JAUIZM010000004">
    <property type="protein sequence ID" value="KAK1389362.1"/>
    <property type="molecule type" value="Genomic_DNA"/>
</dbReference>
<dbReference type="GO" id="GO:0016757">
    <property type="term" value="F:glycosyltransferase activity"/>
    <property type="evidence" value="ECO:0007669"/>
    <property type="project" value="UniProtKB-KW"/>
</dbReference>
<evidence type="ECO:0000313" key="3">
    <source>
        <dbReference type="Proteomes" id="UP001237642"/>
    </source>
</evidence>